<feature type="compositionally biased region" description="Gly residues" evidence="7">
    <location>
        <begin position="35"/>
        <end position="47"/>
    </location>
</feature>
<evidence type="ECO:0000256" key="3">
    <source>
        <dbReference type="ARBA" id="ARBA00023015"/>
    </source>
</evidence>
<dbReference type="Gene3D" id="4.10.280.10">
    <property type="entry name" value="Helix-loop-helix DNA-binding domain"/>
    <property type="match status" value="1"/>
</dbReference>
<comment type="subunit">
    <text evidence="2">Homodimer.</text>
</comment>
<reference evidence="9" key="1">
    <citation type="submission" date="2018-11" db="EMBL/GenBank/DDBJ databases">
        <authorList>
            <consortium name="Genoscope - CEA"/>
            <person name="William W."/>
        </authorList>
    </citation>
    <scope>NUCLEOTIDE SEQUENCE</scope>
</reference>
<dbReference type="Pfam" id="PF00010">
    <property type="entry name" value="HLH"/>
    <property type="match status" value="1"/>
</dbReference>
<dbReference type="GO" id="GO:0046983">
    <property type="term" value="F:protein dimerization activity"/>
    <property type="evidence" value="ECO:0007669"/>
    <property type="project" value="InterPro"/>
</dbReference>
<keyword evidence="5" id="KW-0804">Transcription</keyword>
<feature type="domain" description="BHLH" evidence="8">
    <location>
        <begin position="154"/>
        <end position="203"/>
    </location>
</feature>
<evidence type="ECO:0000256" key="1">
    <source>
        <dbReference type="ARBA" id="ARBA00004123"/>
    </source>
</evidence>
<protein>
    <recommendedName>
        <fullName evidence="8">BHLH domain-containing protein</fullName>
    </recommendedName>
</protein>
<name>A0A3P6ENK1_BRAOL</name>
<sequence>MASNNNNLSEQPPSDDFFEQILGISNFSASSSSGGLSGLPGGLSGGVGPPPPMMLQLGSGEEGSHHNHMGGGGGGPLGFHNGMFPLGLSLDQGGKGQGFLKPDGSGKRFQDDVVDNRCSSMKPVFHGQPMTQPAPPMPHQQSSIRPRVRARRGQATDPHSIAERLRRERIAERIRALQELVPTVNKTDRAAMIDEIVDYVKFLRLQVKVLSMSRLGGAGAVAPLVTEMPLSSSTEVRLKRKRENILNKTLVMCFFLIDFLQDETQAVWEKWSDDGTERQVAKLMEENVGAAMQLLQSKALCIMPVSLAMAIYHSQPPDTSSSVVKPEMNPPQ</sequence>
<feature type="region of interest" description="Disordered" evidence="7">
    <location>
        <begin position="128"/>
        <end position="158"/>
    </location>
</feature>
<dbReference type="InterPro" id="IPR011598">
    <property type="entry name" value="bHLH_dom"/>
</dbReference>
<dbReference type="PANTHER" id="PTHR16223">
    <property type="entry name" value="TRANSCRIPTION FACTOR BHLH83-RELATED"/>
    <property type="match status" value="1"/>
</dbReference>
<keyword evidence="3" id="KW-0805">Transcription regulation</keyword>
<keyword evidence="4" id="KW-0238">DNA-binding</keyword>
<dbReference type="InterPro" id="IPR036638">
    <property type="entry name" value="HLH_DNA-bd_sf"/>
</dbReference>
<proteinExistence type="predicted"/>
<dbReference type="GO" id="GO:0000981">
    <property type="term" value="F:DNA-binding transcription factor activity, RNA polymerase II-specific"/>
    <property type="evidence" value="ECO:0007669"/>
    <property type="project" value="TreeGrafter"/>
</dbReference>
<dbReference type="FunFam" id="4.10.280.10:FF:000044">
    <property type="entry name" value="Basic helix-loop-helix transcription factor"/>
    <property type="match status" value="1"/>
</dbReference>
<comment type="subcellular location">
    <subcellularLocation>
        <location evidence="1">Nucleus</location>
    </subcellularLocation>
</comment>
<dbReference type="PANTHER" id="PTHR16223:SF390">
    <property type="entry name" value="BHLH DOMAIN-CONTAINING PROTEIN"/>
    <property type="match status" value="1"/>
</dbReference>
<dbReference type="AlphaFoldDB" id="A0A3P6ENK1"/>
<dbReference type="SUPFAM" id="SSF47459">
    <property type="entry name" value="HLH, helix-loop-helix DNA-binding domain"/>
    <property type="match status" value="1"/>
</dbReference>
<evidence type="ECO:0000256" key="6">
    <source>
        <dbReference type="ARBA" id="ARBA00023242"/>
    </source>
</evidence>
<evidence type="ECO:0000256" key="2">
    <source>
        <dbReference type="ARBA" id="ARBA00011738"/>
    </source>
</evidence>
<evidence type="ECO:0000256" key="4">
    <source>
        <dbReference type="ARBA" id="ARBA00023125"/>
    </source>
</evidence>
<dbReference type="InterPro" id="IPR045843">
    <property type="entry name" value="IND-like"/>
</dbReference>
<dbReference type="SMART" id="SM00353">
    <property type="entry name" value="HLH"/>
    <property type="match status" value="1"/>
</dbReference>
<evidence type="ECO:0000256" key="5">
    <source>
        <dbReference type="ARBA" id="ARBA00023163"/>
    </source>
</evidence>
<evidence type="ECO:0000256" key="7">
    <source>
        <dbReference type="SAM" id="MobiDB-lite"/>
    </source>
</evidence>
<gene>
    <name evidence="9" type="ORF">BOLC5T28945H</name>
</gene>
<dbReference type="GO" id="GO:0000978">
    <property type="term" value="F:RNA polymerase II cis-regulatory region sequence-specific DNA binding"/>
    <property type="evidence" value="ECO:0007669"/>
    <property type="project" value="TreeGrafter"/>
</dbReference>
<feature type="region of interest" description="Disordered" evidence="7">
    <location>
        <begin position="33"/>
        <end position="76"/>
    </location>
</feature>
<organism evidence="9">
    <name type="scientific">Brassica oleracea</name>
    <name type="common">Wild cabbage</name>
    <dbReference type="NCBI Taxonomy" id="3712"/>
    <lineage>
        <taxon>Eukaryota</taxon>
        <taxon>Viridiplantae</taxon>
        <taxon>Streptophyta</taxon>
        <taxon>Embryophyta</taxon>
        <taxon>Tracheophyta</taxon>
        <taxon>Spermatophyta</taxon>
        <taxon>Magnoliopsida</taxon>
        <taxon>eudicotyledons</taxon>
        <taxon>Gunneridae</taxon>
        <taxon>Pentapetalae</taxon>
        <taxon>rosids</taxon>
        <taxon>malvids</taxon>
        <taxon>Brassicales</taxon>
        <taxon>Brassicaceae</taxon>
        <taxon>Brassiceae</taxon>
        <taxon>Brassica</taxon>
    </lineage>
</organism>
<dbReference type="PROSITE" id="PS50888">
    <property type="entry name" value="BHLH"/>
    <property type="match status" value="1"/>
</dbReference>
<dbReference type="EMBL" id="LR031877">
    <property type="protein sequence ID" value="VDD41398.1"/>
    <property type="molecule type" value="Genomic_DNA"/>
</dbReference>
<accession>A0A3P6ENK1</accession>
<evidence type="ECO:0000313" key="9">
    <source>
        <dbReference type="EMBL" id="VDD41398.1"/>
    </source>
</evidence>
<dbReference type="GO" id="GO:0005634">
    <property type="term" value="C:nucleus"/>
    <property type="evidence" value="ECO:0007669"/>
    <property type="project" value="UniProtKB-SubCell"/>
</dbReference>
<evidence type="ECO:0000259" key="8">
    <source>
        <dbReference type="PROSITE" id="PS50888"/>
    </source>
</evidence>
<keyword evidence="6" id="KW-0539">Nucleus</keyword>